<evidence type="ECO:0000313" key="3">
    <source>
        <dbReference type="Proteomes" id="UP000799778"/>
    </source>
</evidence>
<feature type="signal peptide" evidence="1">
    <location>
        <begin position="1"/>
        <end position="25"/>
    </location>
</feature>
<dbReference type="Proteomes" id="UP000799778">
    <property type="component" value="Unassembled WGS sequence"/>
</dbReference>
<keyword evidence="1" id="KW-0732">Signal</keyword>
<accession>A0A6A5XAI7</accession>
<evidence type="ECO:0000256" key="1">
    <source>
        <dbReference type="SAM" id="SignalP"/>
    </source>
</evidence>
<organism evidence="2 3">
    <name type="scientific">Aaosphaeria arxii CBS 175.79</name>
    <dbReference type="NCBI Taxonomy" id="1450172"/>
    <lineage>
        <taxon>Eukaryota</taxon>
        <taxon>Fungi</taxon>
        <taxon>Dikarya</taxon>
        <taxon>Ascomycota</taxon>
        <taxon>Pezizomycotina</taxon>
        <taxon>Dothideomycetes</taxon>
        <taxon>Pleosporomycetidae</taxon>
        <taxon>Pleosporales</taxon>
        <taxon>Pleosporales incertae sedis</taxon>
        <taxon>Aaosphaeria</taxon>
    </lineage>
</organism>
<dbReference type="AlphaFoldDB" id="A0A6A5XAI7"/>
<keyword evidence="3" id="KW-1185">Reference proteome</keyword>
<feature type="chain" id="PRO_5025545643" evidence="1">
    <location>
        <begin position="26"/>
        <end position="151"/>
    </location>
</feature>
<evidence type="ECO:0000313" key="2">
    <source>
        <dbReference type="EMBL" id="KAF2009972.1"/>
    </source>
</evidence>
<gene>
    <name evidence="2" type="ORF">BU24DRAFT_68668</name>
</gene>
<proteinExistence type="predicted"/>
<dbReference type="GeneID" id="54291936"/>
<reference evidence="2" key="1">
    <citation type="journal article" date="2020" name="Stud. Mycol.">
        <title>101 Dothideomycetes genomes: a test case for predicting lifestyles and emergence of pathogens.</title>
        <authorList>
            <person name="Haridas S."/>
            <person name="Albert R."/>
            <person name="Binder M."/>
            <person name="Bloem J."/>
            <person name="Labutti K."/>
            <person name="Salamov A."/>
            <person name="Andreopoulos B."/>
            <person name="Baker S."/>
            <person name="Barry K."/>
            <person name="Bills G."/>
            <person name="Bluhm B."/>
            <person name="Cannon C."/>
            <person name="Castanera R."/>
            <person name="Culley D."/>
            <person name="Daum C."/>
            <person name="Ezra D."/>
            <person name="Gonzalez J."/>
            <person name="Henrissat B."/>
            <person name="Kuo A."/>
            <person name="Liang C."/>
            <person name="Lipzen A."/>
            <person name="Lutzoni F."/>
            <person name="Magnuson J."/>
            <person name="Mondo S."/>
            <person name="Nolan M."/>
            <person name="Ohm R."/>
            <person name="Pangilinan J."/>
            <person name="Park H.-J."/>
            <person name="Ramirez L."/>
            <person name="Alfaro M."/>
            <person name="Sun H."/>
            <person name="Tritt A."/>
            <person name="Yoshinaga Y."/>
            <person name="Zwiers L.-H."/>
            <person name="Turgeon B."/>
            <person name="Goodwin S."/>
            <person name="Spatafora J."/>
            <person name="Crous P."/>
            <person name="Grigoriev I."/>
        </authorList>
    </citation>
    <scope>NUCLEOTIDE SEQUENCE</scope>
    <source>
        <strain evidence="2">CBS 175.79</strain>
    </source>
</reference>
<dbReference type="EMBL" id="ML978077">
    <property type="protein sequence ID" value="KAF2009972.1"/>
    <property type="molecule type" value="Genomic_DNA"/>
</dbReference>
<protein>
    <submittedName>
        <fullName evidence="2">Uncharacterized protein</fullName>
    </submittedName>
</protein>
<name>A0A6A5XAI7_9PLEO</name>
<dbReference type="RefSeq" id="XP_033378311.1">
    <property type="nucleotide sequence ID" value="XM_033534539.1"/>
</dbReference>
<sequence>MVAAVTTVAVVTVAVVTVAVTTARAAKPMAVAATTAKAGKAMAAAANKWLSSHLAVSSIPIPSYTSSASTNLPTSISPTFPSLLLQTSTNPSIPIDWTNRQRETTSTAYTLPRIGKYHGKRAMDYETWIRQQKIEEEIRKKEEGCCSCNVM</sequence>